<keyword evidence="19" id="KW-1185">Reference proteome</keyword>
<evidence type="ECO:0000256" key="7">
    <source>
        <dbReference type="ARBA" id="ARBA00022984"/>
    </source>
</evidence>
<evidence type="ECO:0000256" key="4">
    <source>
        <dbReference type="ARBA" id="ARBA00022618"/>
    </source>
</evidence>
<dbReference type="Gene3D" id="3.65.10.10">
    <property type="entry name" value="Enolpyruvate transferase domain"/>
    <property type="match status" value="2"/>
</dbReference>
<dbReference type="Proteomes" id="UP001501371">
    <property type="component" value="Unassembled WGS sequence"/>
</dbReference>
<keyword evidence="6" id="KW-0133">Cell shape</keyword>
<evidence type="ECO:0000256" key="6">
    <source>
        <dbReference type="ARBA" id="ARBA00022960"/>
    </source>
</evidence>
<organism evidence="18 19">
    <name type="scientific">Streptomyces hebeiensis</name>
    <dbReference type="NCBI Taxonomy" id="229486"/>
    <lineage>
        <taxon>Bacteria</taxon>
        <taxon>Bacillati</taxon>
        <taxon>Actinomycetota</taxon>
        <taxon>Actinomycetes</taxon>
        <taxon>Kitasatosporales</taxon>
        <taxon>Streptomycetaceae</taxon>
        <taxon>Streptomyces</taxon>
    </lineage>
</organism>
<keyword evidence="8" id="KW-0131">Cell cycle</keyword>
<evidence type="ECO:0000256" key="13">
    <source>
        <dbReference type="ARBA" id="ARBA00039754"/>
    </source>
</evidence>
<comment type="caution">
    <text evidence="18">The sequence shown here is derived from an EMBL/GenBank/DDBJ whole genome shotgun (WGS) entry which is preliminary data.</text>
</comment>
<comment type="function">
    <text evidence="10">Cell wall formation. Adds enolpyruvyl to UDP-N-acetylglucosamine.</text>
</comment>
<evidence type="ECO:0000256" key="5">
    <source>
        <dbReference type="ARBA" id="ARBA00022679"/>
    </source>
</evidence>
<dbReference type="EMBL" id="BAAAKV010000118">
    <property type="protein sequence ID" value="GAA1201173.1"/>
    <property type="molecule type" value="Genomic_DNA"/>
</dbReference>
<evidence type="ECO:0000313" key="19">
    <source>
        <dbReference type="Proteomes" id="UP001501371"/>
    </source>
</evidence>
<evidence type="ECO:0000256" key="16">
    <source>
        <dbReference type="ARBA" id="ARBA00047527"/>
    </source>
</evidence>
<reference evidence="19" key="1">
    <citation type="journal article" date="2019" name="Int. J. Syst. Evol. Microbiol.">
        <title>The Global Catalogue of Microorganisms (GCM) 10K type strain sequencing project: providing services to taxonomists for standard genome sequencing and annotation.</title>
        <authorList>
            <consortium name="The Broad Institute Genomics Platform"/>
            <consortium name="The Broad Institute Genome Sequencing Center for Infectious Disease"/>
            <person name="Wu L."/>
            <person name="Ma J."/>
        </authorList>
    </citation>
    <scope>NUCLEOTIDE SEQUENCE [LARGE SCALE GENOMIC DNA]</scope>
    <source>
        <strain evidence="19">JCM 12696</strain>
    </source>
</reference>
<evidence type="ECO:0000313" key="18">
    <source>
        <dbReference type="EMBL" id="GAA1201173.1"/>
    </source>
</evidence>
<evidence type="ECO:0000256" key="2">
    <source>
        <dbReference type="ARBA" id="ARBA00004752"/>
    </source>
</evidence>
<keyword evidence="4" id="KW-0132">Cell division</keyword>
<dbReference type="Pfam" id="PF00275">
    <property type="entry name" value="EPSP_synthase"/>
    <property type="match status" value="1"/>
</dbReference>
<keyword evidence="5" id="KW-0808">Transferase</keyword>
<evidence type="ECO:0000256" key="12">
    <source>
        <dbReference type="ARBA" id="ARBA00039108"/>
    </source>
</evidence>
<proteinExistence type="inferred from homology"/>
<evidence type="ECO:0000259" key="17">
    <source>
        <dbReference type="Pfam" id="PF00275"/>
    </source>
</evidence>
<comment type="similarity">
    <text evidence="11">Belongs to the EPSP synthase family. MurA subfamily.</text>
</comment>
<dbReference type="InterPro" id="IPR050068">
    <property type="entry name" value="MurA_subfamily"/>
</dbReference>
<evidence type="ECO:0000256" key="8">
    <source>
        <dbReference type="ARBA" id="ARBA00023306"/>
    </source>
</evidence>
<dbReference type="InterPro" id="IPR001986">
    <property type="entry name" value="Enolpyruvate_Tfrase_dom"/>
</dbReference>
<keyword evidence="9" id="KW-0961">Cell wall biogenesis/degradation</keyword>
<evidence type="ECO:0000256" key="10">
    <source>
        <dbReference type="ARBA" id="ARBA00037534"/>
    </source>
</evidence>
<evidence type="ECO:0000256" key="11">
    <source>
        <dbReference type="ARBA" id="ARBA00038367"/>
    </source>
</evidence>
<dbReference type="PANTHER" id="PTHR43783:SF1">
    <property type="entry name" value="UDP-N-ACETYLGLUCOSAMINE 1-CARBOXYVINYLTRANSFERASE"/>
    <property type="match status" value="1"/>
</dbReference>
<evidence type="ECO:0000256" key="1">
    <source>
        <dbReference type="ARBA" id="ARBA00004496"/>
    </source>
</evidence>
<dbReference type="PANTHER" id="PTHR43783">
    <property type="entry name" value="UDP-N-ACETYLGLUCOSAMINE 1-CARBOXYVINYLTRANSFERASE"/>
    <property type="match status" value="1"/>
</dbReference>
<name>A0ABP4G2Y3_9ACTN</name>
<dbReference type="InterPro" id="IPR036968">
    <property type="entry name" value="Enolpyruvate_Tfrase_sf"/>
</dbReference>
<gene>
    <name evidence="18" type="primary">murA_2</name>
    <name evidence="18" type="ORF">GCM10009654_66990</name>
</gene>
<keyword evidence="3" id="KW-0963">Cytoplasm</keyword>
<dbReference type="NCBIfam" id="NF006873">
    <property type="entry name" value="PRK09369.1"/>
    <property type="match status" value="1"/>
</dbReference>
<comment type="subcellular location">
    <subcellularLocation>
        <location evidence="1">Cytoplasm</location>
    </subcellularLocation>
</comment>
<evidence type="ECO:0000256" key="3">
    <source>
        <dbReference type="ARBA" id="ARBA00022490"/>
    </source>
</evidence>
<dbReference type="InterPro" id="IPR013792">
    <property type="entry name" value="RNA3'P_cycl/enolpyr_Trfase_a/b"/>
</dbReference>
<comment type="catalytic activity">
    <reaction evidence="16">
        <text>phosphoenolpyruvate + UDP-N-acetyl-alpha-D-glucosamine = UDP-N-acetyl-3-O-(1-carboxyvinyl)-alpha-D-glucosamine + phosphate</text>
        <dbReference type="Rhea" id="RHEA:18681"/>
        <dbReference type="ChEBI" id="CHEBI:43474"/>
        <dbReference type="ChEBI" id="CHEBI:57705"/>
        <dbReference type="ChEBI" id="CHEBI:58702"/>
        <dbReference type="ChEBI" id="CHEBI:68483"/>
        <dbReference type="EC" id="2.5.1.7"/>
    </reaction>
</comment>
<evidence type="ECO:0000256" key="9">
    <source>
        <dbReference type="ARBA" id="ARBA00023316"/>
    </source>
</evidence>
<feature type="domain" description="Enolpyruvate transferase" evidence="17">
    <location>
        <begin position="21"/>
        <end position="424"/>
    </location>
</feature>
<evidence type="ECO:0000256" key="14">
    <source>
        <dbReference type="ARBA" id="ARBA00042443"/>
    </source>
</evidence>
<comment type="pathway">
    <text evidence="2">Cell wall biogenesis; peptidoglycan biosynthesis.</text>
</comment>
<protein>
    <recommendedName>
        <fullName evidence="13">UDP-N-acetylglucosamine 1-carboxyvinyltransferase</fullName>
        <ecNumber evidence="12">2.5.1.7</ecNumber>
    </recommendedName>
    <alternativeName>
        <fullName evidence="14">Enoylpyruvate transferase</fullName>
    </alternativeName>
    <alternativeName>
        <fullName evidence="15">UDP-N-acetylglucosamine enolpyruvyl transferase</fullName>
    </alternativeName>
</protein>
<dbReference type="SUPFAM" id="SSF55205">
    <property type="entry name" value="EPT/RTPC-like"/>
    <property type="match status" value="1"/>
</dbReference>
<sequence>MSAVTQASPSSAVTDDMVVQVTGGRPLAGRITVQGSKNIALHLYAAASLVDAPVTLLGAPAILDTDVCARLLTHTGAQVTVMGGQFTVAPAEWVRPVIHPQLGRRVRTTCVLAAAVLARCGQVSFPQPGGDAFCARLIDRHLAAMEAAGAVVSSDETGMFAQCGPGGVRPFAVDVGTPYGPSLGATVTALLLAARAPGTSLITSPSIEPEATETAAFLADRGVCVHWDAAGLHVTGGARIAGGTFVVAGDRIEAATMIMAAAATGGSIRLGGITTAGLPDGLTAALADAGVHLADTPGGEVHMALAGPLRAVEAATGPHPGLPTDTAPQLAAMLTQAHGASQITERIYPQRDTHLHGLTAFGAAVSSRGPAVLVHGASRLRAAQVEASDIRAVTALLLAGLVAEGTSTIRGMYHLRRGYGHLLSNLATLGADITTIPEARPCP</sequence>
<keyword evidence="7" id="KW-0573">Peptidoglycan synthesis</keyword>
<evidence type="ECO:0000256" key="15">
    <source>
        <dbReference type="ARBA" id="ARBA00042842"/>
    </source>
</evidence>
<dbReference type="EC" id="2.5.1.7" evidence="12"/>
<accession>A0ABP4G2Y3</accession>